<dbReference type="InterPro" id="IPR011707">
    <property type="entry name" value="Cu-oxidase-like_N"/>
</dbReference>
<feature type="signal peptide" evidence="5">
    <location>
        <begin position="1"/>
        <end position="19"/>
    </location>
</feature>
<evidence type="ECO:0000259" key="6">
    <source>
        <dbReference type="Pfam" id="PF00394"/>
    </source>
</evidence>
<evidence type="ECO:0000259" key="7">
    <source>
        <dbReference type="Pfam" id="PF07731"/>
    </source>
</evidence>
<dbReference type="GeneID" id="93613608"/>
<dbReference type="Pfam" id="PF07732">
    <property type="entry name" value="Cu-oxidase_3"/>
    <property type="match status" value="1"/>
</dbReference>
<keyword evidence="2" id="KW-0479">Metal-binding</keyword>
<evidence type="ECO:0000256" key="1">
    <source>
        <dbReference type="ARBA" id="ARBA00010609"/>
    </source>
</evidence>
<dbReference type="eggNOG" id="KOG1263">
    <property type="taxonomic scope" value="Eukaryota"/>
</dbReference>
<gene>
    <name evidence="9" type="ORF">RO3G_06637</name>
</gene>
<dbReference type="InterPro" id="IPR045087">
    <property type="entry name" value="Cu-oxidase_fam"/>
</dbReference>
<dbReference type="Gene3D" id="2.60.40.420">
    <property type="entry name" value="Cupredoxins - blue copper proteins"/>
    <property type="match status" value="3"/>
</dbReference>
<organism evidence="9 10">
    <name type="scientific">Rhizopus delemar (strain RA 99-880 / ATCC MYA-4621 / FGSC 9543 / NRRL 43880)</name>
    <name type="common">Mucormycosis agent</name>
    <name type="synonym">Rhizopus arrhizus var. delemar</name>
    <dbReference type="NCBI Taxonomy" id="246409"/>
    <lineage>
        <taxon>Eukaryota</taxon>
        <taxon>Fungi</taxon>
        <taxon>Fungi incertae sedis</taxon>
        <taxon>Mucoromycota</taxon>
        <taxon>Mucoromycotina</taxon>
        <taxon>Mucoromycetes</taxon>
        <taxon>Mucorales</taxon>
        <taxon>Mucorineae</taxon>
        <taxon>Rhizopodaceae</taxon>
        <taxon>Rhizopus</taxon>
    </lineage>
</organism>
<evidence type="ECO:0000256" key="3">
    <source>
        <dbReference type="ARBA" id="ARBA00023002"/>
    </source>
</evidence>
<evidence type="ECO:0000256" key="5">
    <source>
        <dbReference type="SAM" id="SignalP"/>
    </source>
</evidence>
<evidence type="ECO:0000259" key="8">
    <source>
        <dbReference type="Pfam" id="PF07732"/>
    </source>
</evidence>
<evidence type="ECO:0000313" key="10">
    <source>
        <dbReference type="Proteomes" id="UP000009138"/>
    </source>
</evidence>
<dbReference type="AlphaFoldDB" id="I1C0F2"/>
<dbReference type="Pfam" id="PF00394">
    <property type="entry name" value="Cu-oxidase"/>
    <property type="match status" value="1"/>
</dbReference>
<dbReference type="RefSeq" id="XP_067517328.1">
    <property type="nucleotide sequence ID" value="XM_067661227.1"/>
</dbReference>
<dbReference type="PANTHER" id="PTHR11709">
    <property type="entry name" value="MULTI-COPPER OXIDASE"/>
    <property type="match status" value="1"/>
</dbReference>
<sequence length="554" mass="62437">MWTLLRALLLISIIHCALAKTRRFEFTIQRSLLNPDCYSESYAVVTVNGQFPSPTIRVVKDDIVQVVVKNSGENNVTTSIHFHGILQMGTNHADGVAGITQIPIAPGAKFFHQFQVRHQVGSFLYHAHVSVEDDTVQGPFIVYESEEALLKAESEIVDNTLIRDGPYGYHGEHILQYTEWWHQSMYDRGDYYLSPNFAGDTGPDSLLLNGKSVYNDASVDKNCAGFTILDVKPNKIYRLRFIGGLTFRMLSINIPGHGMTLTEIDGEYVKPYPINHLELVPGQRSSVLIRTGNFTPGTTFPITTHFAWINPAATGYTPNGYGYIRYVPDDTDHHSFVRTRIRQNPTSLPPFRNTDVHGWVLRNLKPAFPPPPHILSSPPTRTIKLSMLQVRMPDNTTRFKNNGRVHQEWGTDTMSLLDQIRKDPDVGKLSPLDGFSVKHQTYPMLTGEIVDIVFQNMKIAAGICVAHPWHTHGYSHYLLAEGSGDYNHEEHKNIRTYENPLLKDVSMQYPVPEDGAIPCGWTKVRIFTDNPGVWAVHCHITAHMLQGKIVVFEG</sequence>
<dbReference type="InterPro" id="IPR008972">
    <property type="entry name" value="Cupredoxin"/>
</dbReference>
<dbReference type="InParanoid" id="I1C0F2"/>
<accession>I1C0F2</accession>
<dbReference type="InterPro" id="IPR011706">
    <property type="entry name" value="Cu-oxidase_C"/>
</dbReference>
<dbReference type="GO" id="GO:0005507">
    <property type="term" value="F:copper ion binding"/>
    <property type="evidence" value="ECO:0007669"/>
    <property type="project" value="InterPro"/>
</dbReference>
<evidence type="ECO:0000256" key="2">
    <source>
        <dbReference type="ARBA" id="ARBA00022723"/>
    </source>
</evidence>
<dbReference type="GO" id="GO:0016491">
    <property type="term" value="F:oxidoreductase activity"/>
    <property type="evidence" value="ECO:0007669"/>
    <property type="project" value="UniProtKB-KW"/>
</dbReference>
<dbReference type="STRING" id="246409.I1C0F2"/>
<reference evidence="9 10" key="1">
    <citation type="journal article" date="2009" name="PLoS Genet.">
        <title>Genomic analysis of the basal lineage fungus Rhizopus oryzae reveals a whole-genome duplication.</title>
        <authorList>
            <person name="Ma L.-J."/>
            <person name="Ibrahim A.S."/>
            <person name="Skory C."/>
            <person name="Grabherr M.G."/>
            <person name="Burger G."/>
            <person name="Butler M."/>
            <person name="Elias M."/>
            <person name="Idnurm A."/>
            <person name="Lang B.F."/>
            <person name="Sone T."/>
            <person name="Abe A."/>
            <person name="Calvo S.E."/>
            <person name="Corrochano L.M."/>
            <person name="Engels R."/>
            <person name="Fu J."/>
            <person name="Hansberg W."/>
            <person name="Kim J.-M."/>
            <person name="Kodira C.D."/>
            <person name="Koehrsen M.J."/>
            <person name="Liu B."/>
            <person name="Miranda-Saavedra D."/>
            <person name="O'Leary S."/>
            <person name="Ortiz-Castellanos L."/>
            <person name="Poulter R."/>
            <person name="Rodriguez-Romero J."/>
            <person name="Ruiz-Herrera J."/>
            <person name="Shen Y.-Q."/>
            <person name="Zeng Q."/>
            <person name="Galagan J."/>
            <person name="Birren B.W."/>
            <person name="Cuomo C.A."/>
            <person name="Wickes B.L."/>
        </authorList>
    </citation>
    <scope>NUCLEOTIDE SEQUENCE [LARGE SCALE GENOMIC DNA]</scope>
    <source>
        <strain evidence="10">RA 99-880 / ATCC MYA-4621 / FGSC 9543 / NRRL 43880</strain>
    </source>
</reference>
<dbReference type="Pfam" id="PF07731">
    <property type="entry name" value="Cu-oxidase_2"/>
    <property type="match status" value="1"/>
</dbReference>
<dbReference type="OrthoDB" id="2121828at2759"/>
<feature type="domain" description="Plastocyanin-like" evidence="7">
    <location>
        <begin position="435"/>
        <end position="552"/>
    </location>
</feature>
<dbReference type="CDD" id="cd04207">
    <property type="entry name" value="CuRO_3_LCC_like"/>
    <property type="match status" value="1"/>
</dbReference>
<feature type="domain" description="Plastocyanin-like" evidence="6">
    <location>
        <begin position="173"/>
        <end position="326"/>
    </location>
</feature>
<name>I1C0F2_RHIO9</name>
<dbReference type="InterPro" id="IPR001117">
    <property type="entry name" value="Cu-oxidase_2nd"/>
</dbReference>
<keyword evidence="4" id="KW-0186">Copper</keyword>
<dbReference type="SUPFAM" id="SSF49503">
    <property type="entry name" value="Cupredoxins"/>
    <property type="match status" value="3"/>
</dbReference>
<proteinExistence type="inferred from homology"/>
<evidence type="ECO:0000313" key="9">
    <source>
        <dbReference type="EMBL" id="EIE81932.1"/>
    </source>
</evidence>
<keyword evidence="5" id="KW-0732">Signal</keyword>
<keyword evidence="3" id="KW-0560">Oxidoreductase</keyword>
<dbReference type="CDD" id="cd04206">
    <property type="entry name" value="CuRO_1_LCC_like"/>
    <property type="match status" value="1"/>
</dbReference>
<dbReference type="VEuPathDB" id="FungiDB:RO3G_06637"/>
<dbReference type="Proteomes" id="UP000009138">
    <property type="component" value="Unassembled WGS sequence"/>
</dbReference>
<evidence type="ECO:0008006" key="11">
    <source>
        <dbReference type="Google" id="ProtNLM"/>
    </source>
</evidence>
<protein>
    <recommendedName>
        <fullName evidence="11">L-ascorbate oxidase</fullName>
    </recommendedName>
</protein>
<dbReference type="EMBL" id="CH476735">
    <property type="protein sequence ID" value="EIE81932.1"/>
    <property type="molecule type" value="Genomic_DNA"/>
</dbReference>
<feature type="domain" description="Plastocyanin-like" evidence="8">
    <location>
        <begin position="29"/>
        <end position="146"/>
    </location>
</feature>
<dbReference type="CDD" id="cd04205">
    <property type="entry name" value="CuRO_2_LCC_like"/>
    <property type="match status" value="1"/>
</dbReference>
<keyword evidence="10" id="KW-1185">Reference proteome</keyword>
<comment type="similarity">
    <text evidence="1">Belongs to the multicopper oxidase family.</text>
</comment>
<evidence type="ECO:0000256" key="4">
    <source>
        <dbReference type="ARBA" id="ARBA00023008"/>
    </source>
</evidence>
<feature type="chain" id="PRO_5003637756" description="L-ascorbate oxidase" evidence="5">
    <location>
        <begin position="20"/>
        <end position="554"/>
    </location>
</feature>
<dbReference type="OMA" id="FPCKVPK"/>
<dbReference type="PANTHER" id="PTHR11709:SF394">
    <property type="entry name" value="FI03373P-RELATED"/>
    <property type="match status" value="1"/>
</dbReference>